<evidence type="ECO:0000256" key="1">
    <source>
        <dbReference type="SAM" id="MobiDB-lite"/>
    </source>
</evidence>
<keyword evidence="3" id="KW-1185">Reference proteome</keyword>
<gene>
    <name evidence="2" type="ORF">XENOCAPTIV_010938</name>
</gene>
<feature type="compositionally biased region" description="Polar residues" evidence="1">
    <location>
        <begin position="95"/>
        <end position="111"/>
    </location>
</feature>
<feature type="non-terminal residue" evidence="2">
    <location>
        <position position="1"/>
    </location>
</feature>
<sequence length="132" mass="14587">GISEAKTHCLNITILDCDGIAEGGVDDSGPTREFLHPSVVLIRDSRYFIRSDDGKKFGLPRVFGSPCVDDEEEEEETFYSPKAPSALERGRGRGRTQSSENRSFSSHSTSKQVIVDWTCQKAYHSSTGQIES</sequence>
<evidence type="ECO:0000313" key="3">
    <source>
        <dbReference type="Proteomes" id="UP001434883"/>
    </source>
</evidence>
<protein>
    <submittedName>
        <fullName evidence="2">Uncharacterized protein</fullName>
    </submittedName>
</protein>
<accession>A0ABV0QZR6</accession>
<dbReference type="Proteomes" id="UP001434883">
    <property type="component" value="Unassembled WGS sequence"/>
</dbReference>
<dbReference type="EMBL" id="JAHRIN010027569">
    <property type="protein sequence ID" value="MEQ2201340.1"/>
    <property type="molecule type" value="Genomic_DNA"/>
</dbReference>
<name>A0ABV0QZR6_9TELE</name>
<organism evidence="2 3">
    <name type="scientific">Xenoophorus captivus</name>
    <dbReference type="NCBI Taxonomy" id="1517983"/>
    <lineage>
        <taxon>Eukaryota</taxon>
        <taxon>Metazoa</taxon>
        <taxon>Chordata</taxon>
        <taxon>Craniata</taxon>
        <taxon>Vertebrata</taxon>
        <taxon>Euteleostomi</taxon>
        <taxon>Actinopterygii</taxon>
        <taxon>Neopterygii</taxon>
        <taxon>Teleostei</taxon>
        <taxon>Neoteleostei</taxon>
        <taxon>Acanthomorphata</taxon>
        <taxon>Ovalentaria</taxon>
        <taxon>Atherinomorphae</taxon>
        <taxon>Cyprinodontiformes</taxon>
        <taxon>Goodeidae</taxon>
        <taxon>Xenoophorus</taxon>
    </lineage>
</organism>
<feature type="region of interest" description="Disordered" evidence="1">
    <location>
        <begin position="69"/>
        <end position="111"/>
    </location>
</feature>
<proteinExistence type="predicted"/>
<comment type="caution">
    <text evidence="2">The sequence shown here is derived from an EMBL/GenBank/DDBJ whole genome shotgun (WGS) entry which is preliminary data.</text>
</comment>
<evidence type="ECO:0000313" key="2">
    <source>
        <dbReference type="EMBL" id="MEQ2201340.1"/>
    </source>
</evidence>
<reference evidence="2 3" key="1">
    <citation type="submission" date="2021-06" db="EMBL/GenBank/DDBJ databases">
        <authorList>
            <person name="Palmer J.M."/>
        </authorList>
    </citation>
    <scope>NUCLEOTIDE SEQUENCE [LARGE SCALE GENOMIC DNA]</scope>
    <source>
        <strain evidence="2 3">XC_2019</strain>
        <tissue evidence="2">Muscle</tissue>
    </source>
</reference>